<organism evidence="1 2">
    <name type="scientific">Pristionchus entomophagus</name>
    <dbReference type="NCBI Taxonomy" id="358040"/>
    <lineage>
        <taxon>Eukaryota</taxon>
        <taxon>Metazoa</taxon>
        <taxon>Ecdysozoa</taxon>
        <taxon>Nematoda</taxon>
        <taxon>Chromadorea</taxon>
        <taxon>Rhabditida</taxon>
        <taxon>Rhabditina</taxon>
        <taxon>Diplogasteromorpha</taxon>
        <taxon>Diplogasteroidea</taxon>
        <taxon>Neodiplogasteridae</taxon>
        <taxon>Pristionchus</taxon>
    </lineage>
</organism>
<dbReference type="Proteomes" id="UP001432027">
    <property type="component" value="Unassembled WGS sequence"/>
</dbReference>
<comment type="caution">
    <text evidence="1">The sequence shown here is derived from an EMBL/GenBank/DDBJ whole genome shotgun (WGS) entry which is preliminary data.</text>
</comment>
<evidence type="ECO:0000313" key="2">
    <source>
        <dbReference type="Proteomes" id="UP001432027"/>
    </source>
</evidence>
<keyword evidence="2" id="KW-1185">Reference proteome</keyword>
<evidence type="ECO:0008006" key="3">
    <source>
        <dbReference type="Google" id="ProtNLM"/>
    </source>
</evidence>
<protein>
    <recommendedName>
        <fullName evidence="3">Cyclic nucleotide-binding domain-containing protein</fullName>
    </recommendedName>
</protein>
<reference evidence="1" key="1">
    <citation type="submission" date="2023-10" db="EMBL/GenBank/DDBJ databases">
        <title>Genome assembly of Pristionchus species.</title>
        <authorList>
            <person name="Yoshida K."/>
            <person name="Sommer R.J."/>
        </authorList>
    </citation>
    <scope>NUCLEOTIDE SEQUENCE</scope>
    <source>
        <strain evidence="1">RS0144</strain>
    </source>
</reference>
<feature type="non-terminal residue" evidence="1">
    <location>
        <position position="1"/>
    </location>
</feature>
<accession>A0AAV5T2K4</accession>
<name>A0AAV5T2K4_9BILA</name>
<dbReference type="AlphaFoldDB" id="A0AAV5T2K4"/>
<feature type="non-terminal residue" evidence="1">
    <location>
        <position position="86"/>
    </location>
</feature>
<evidence type="ECO:0000313" key="1">
    <source>
        <dbReference type="EMBL" id="GMS86754.1"/>
    </source>
</evidence>
<sequence length="86" mass="9169">TVSSAILNEVFSTGTVDLLEILILRGADDSIGVETAEEKTFSMMLGRTGEVVIRRGDPVDEAGETSRGSVLALFLPLPFLSSELLD</sequence>
<proteinExistence type="predicted"/>
<dbReference type="EMBL" id="BTSX01000002">
    <property type="protein sequence ID" value="GMS86754.1"/>
    <property type="molecule type" value="Genomic_DNA"/>
</dbReference>
<gene>
    <name evidence="1" type="ORF">PENTCL1PPCAC_8929</name>
</gene>